<organism evidence="1 2">
    <name type="scientific">Mycobacterium ulcerans (strain Agy99)</name>
    <dbReference type="NCBI Taxonomy" id="362242"/>
    <lineage>
        <taxon>Bacteria</taxon>
        <taxon>Bacillati</taxon>
        <taxon>Actinomycetota</taxon>
        <taxon>Actinomycetes</taxon>
        <taxon>Mycobacteriales</taxon>
        <taxon>Mycobacteriaceae</taxon>
        <taxon>Mycobacterium</taxon>
        <taxon>Mycobacterium ulcerans group</taxon>
    </lineage>
</organism>
<dbReference type="HOGENOM" id="CLU_1794412_0_0_11"/>
<reference evidence="1 2" key="1">
    <citation type="journal article" date="2007" name="Genome Res.">
        <title>Reductive evolution and niche adaptation inferred from the genome of Mycobacterium ulcerans, the causative agent of Buruli ulcer.</title>
        <authorList>
            <person name="Stinear T.P."/>
            <person name="Seemann T."/>
            <person name="Pidot S."/>
            <person name="Frigui W."/>
            <person name="Reysset G."/>
            <person name="Garnier T."/>
            <person name="Meurice G."/>
            <person name="Simon D."/>
            <person name="Bouchier C."/>
            <person name="Ma L."/>
            <person name="Tichit M."/>
            <person name="Porter J.L."/>
            <person name="Ryan J."/>
            <person name="Johnson P.D."/>
            <person name="Davies J.K."/>
            <person name="Jenkin G.A."/>
            <person name="Small P.L."/>
            <person name="Jones L.M."/>
            <person name="Tekaia F."/>
            <person name="Laval F."/>
            <person name="Daffe M."/>
            <person name="Parkhill J."/>
            <person name="Cole S.T."/>
        </authorList>
    </citation>
    <scope>NUCLEOTIDE SEQUENCE [LARGE SCALE GENOMIC DNA]</scope>
    <source>
        <strain evidence="1 2">Agy99</strain>
    </source>
</reference>
<gene>
    <name evidence="1" type="ordered locus">MUL_2101</name>
</gene>
<dbReference type="eggNOG" id="ENOG5031ZJ2">
    <property type="taxonomic scope" value="Bacteria"/>
</dbReference>
<dbReference type="EMBL" id="CP000325">
    <property type="protein sequence ID" value="ABL04527.1"/>
    <property type="molecule type" value="Genomic_DNA"/>
</dbReference>
<dbReference type="AlphaFoldDB" id="A0PQA8"/>
<evidence type="ECO:0000313" key="2">
    <source>
        <dbReference type="Proteomes" id="UP000000765"/>
    </source>
</evidence>
<proteinExistence type="predicted"/>
<protein>
    <submittedName>
        <fullName evidence="1">Uncharacterized protein</fullName>
    </submittedName>
</protein>
<sequence>MALLLPAVDKSFPDPRVYHILFWPQCRITQELRRLDSGVPKSRTSLHIYGPELPERAAHSTINAALTLPRGARGPSPERRANIRECVLETIESGLPAFRQTPNYDAARDIIFFGTSVGPPGEHAGATSHSGVIGVNLAVERLLN</sequence>
<accession>A0PQA8</accession>
<dbReference type="Proteomes" id="UP000000765">
    <property type="component" value="Chromosome"/>
</dbReference>
<dbReference type="KEGG" id="mul:MUL_2101"/>
<name>A0PQA8_MYCUA</name>
<evidence type="ECO:0000313" key="1">
    <source>
        <dbReference type="EMBL" id="ABL04527.1"/>
    </source>
</evidence>